<keyword evidence="1" id="KW-0472">Membrane</keyword>
<comment type="caution">
    <text evidence="2">The sequence shown here is derived from an EMBL/GenBank/DDBJ whole genome shotgun (WGS) entry which is preliminary data.</text>
</comment>
<accession>A0A3M7TXZ1</accession>
<reference evidence="2 3" key="1">
    <citation type="submission" date="2018-10" db="EMBL/GenBank/DDBJ databases">
        <title>Bacillus Keqinensis sp. nov., a moderately halophilic bacterium isolated from a saline-alkaline lake.</title>
        <authorList>
            <person name="Wang H."/>
        </authorList>
    </citation>
    <scope>NUCLEOTIDE SEQUENCE [LARGE SCALE GENOMIC DNA]</scope>
    <source>
        <strain evidence="2 3">KQ-3</strain>
    </source>
</reference>
<dbReference type="PANTHER" id="PTHR34351:SF2">
    <property type="entry name" value="DUF58 DOMAIN-CONTAINING PROTEIN"/>
    <property type="match status" value="1"/>
</dbReference>
<evidence type="ECO:0000313" key="2">
    <source>
        <dbReference type="EMBL" id="RNA70470.1"/>
    </source>
</evidence>
<dbReference type="PANTHER" id="PTHR34351">
    <property type="entry name" value="SLR1927 PROTEIN-RELATED"/>
    <property type="match status" value="1"/>
</dbReference>
<feature type="transmembrane region" description="Helical" evidence="1">
    <location>
        <begin position="12"/>
        <end position="30"/>
    </location>
</feature>
<gene>
    <name evidence="2" type="ORF">EBO34_11270</name>
</gene>
<keyword evidence="1" id="KW-1133">Transmembrane helix</keyword>
<name>A0A3M7TXZ1_9BACI</name>
<protein>
    <submittedName>
        <fullName evidence="2">DUF58 domain-containing protein</fullName>
    </submittedName>
</protein>
<dbReference type="Proteomes" id="UP000278746">
    <property type="component" value="Unassembled WGS sequence"/>
</dbReference>
<dbReference type="OrthoDB" id="9789943at2"/>
<evidence type="ECO:0000256" key="1">
    <source>
        <dbReference type="SAM" id="Phobius"/>
    </source>
</evidence>
<organism evidence="2 3">
    <name type="scientific">Alteribacter keqinensis</name>
    <dbReference type="NCBI Taxonomy" id="2483800"/>
    <lineage>
        <taxon>Bacteria</taxon>
        <taxon>Bacillati</taxon>
        <taxon>Bacillota</taxon>
        <taxon>Bacilli</taxon>
        <taxon>Bacillales</taxon>
        <taxon>Bacillaceae</taxon>
        <taxon>Alteribacter</taxon>
    </lineage>
</organism>
<proteinExistence type="predicted"/>
<keyword evidence="1" id="KW-0812">Transmembrane</keyword>
<evidence type="ECO:0000313" key="3">
    <source>
        <dbReference type="Proteomes" id="UP000278746"/>
    </source>
</evidence>
<feature type="transmembrane region" description="Helical" evidence="1">
    <location>
        <begin position="35"/>
        <end position="55"/>
    </location>
</feature>
<sequence length="396" mass="45496">MKQPWTRDFHYAASYTILLTMVPFLLLLAVIFREILLLGLALFFTLFVYANKWYINYVAAHLFIPHVANEVRLFPEDEGVLHVPFENRGKIPIFNGKWGFHLFDHEEAVSVLDDQQPSSYKRAFNVPSQTKREYKTYVKGVKRGISQVRSIEVVLYDVFKLSSVRMVYQGTYRGEVIVYPKPAPVENLDTHLQQSRGSHTKPHSLYEEMTMTRGSREYRTGDPFNRINWKTTARSGELQTNIYEKVTLSKWTLVLNLRAENPLIPTLQNLEDVLSQVACALQYATKQGITYEMFINVKIPGSSTGLHVEADEGKKHLMTCLEVLARLRHGQITINEQLMMKKIFEHNGTCAVFHFGTYGKTEEDYYSHASQKGTSISIITPPGLKRGRQKHEEVAT</sequence>
<dbReference type="EMBL" id="RHIB01000001">
    <property type="protein sequence ID" value="RNA70470.1"/>
    <property type="molecule type" value="Genomic_DNA"/>
</dbReference>
<keyword evidence="3" id="KW-1185">Reference proteome</keyword>
<dbReference type="AlphaFoldDB" id="A0A3M7TXZ1"/>
<dbReference type="RefSeq" id="WP_122898296.1">
    <property type="nucleotide sequence ID" value="NZ_RHIB01000001.1"/>
</dbReference>